<dbReference type="InterPro" id="IPR001766">
    <property type="entry name" value="Fork_head_dom"/>
</dbReference>
<protein>
    <recommendedName>
        <fullName evidence="4">Fork-head domain-containing protein</fullName>
    </recommendedName>
</protein>
<dbReference type="GO" id="GO:0005634">
    <property type="term" value="C:nucleus"/>
    <property type="evidence" value="ECO:0007669"/>
    <property type="project" value="UniProtKB-SubCell"/>
</dbReference>
<keyword evidence="2" id="KW-0539">Nucleus</keyword>
<evidence type="ECO:0000259" key="4">
    <source>
        <dbReference type="PROSITE" id="PS50039"/>
    </source>
</evidence>
<keyword evidence="1 2" id="KW-0238">DNA-binding</keyword>
<feature type="compositionally biased region" description="Polar residues" evidence="3">
    <location>
        <begin position="148"/>
        <end position="165"/>
    </location>
</feature>
<dbReference type="GO" id="GO:0001227">
    <property type="term" value="F:DNA-binding transcription repressor activity, RNA polymerase II-specific"/>
    <property type="evidence" value="ECO:0007669"/>
    <property type="project" value="TreeGrafter"/>
</dbReference>
<reference evidence="5 6" key="1">
    <citation type="submission" date="2024-04" db="EMBL/GenBank/DDBJ databases">
        <authorList>
            <person name="Waldvogel A.-M."/>
            <person name="Schoenle A."/>
        </authorList>
    </citation>
    <scope>NUCLEOTIDE SEQUENCE [LARGE SCALE GENOMIC DNA]</scope>
</reference>
<feature type="region of interest" description="Disordered" evidence="3">
    <location>
        <begin position="39"/>
        <end position="58"/>
    </location>
</feature>
<feature type="region of interest" description="Disordered" evidence="3">
    <location>
        <begin position="144"/>
        <end position="260"/>
    </location>
</feature>
<dbReference type="Proteomes" id="UP001497482">
    <property type="component" value="Chromosome 20"/>
</dbReference>
<comment type="subcellular location">
    <subcellularLocation>
        <location evidence="2">Nucleus</location>
    </subcellularLocation>
</comment>
<dbReference type="AlphaFoldDB" id="A0AAV2L479"/>
<dbReference type="InterPro" id="IPR036390">
    <property type="entry name" value="WH_DNA-bd_sf"/>
</dbReference>
<feature type="compositionally biased region" description="Polar residues" evidence="3">
    <location>
        <begin position="235"/>
        <end position="252"/>
    </location>
</feature>
<dbReference type="PANTHER" id="PTHR45796">
    <property type="entry name" value="FORKHEAD BOX P, ISOFORM C"/>
    <property type="match status" value="1"/>
</dbReference>
<dbReference type="InterPro" id="IPR036388">
    <property type="entry name" value="WH-like_DNA-bd_sf"/>
</dbReference>
<evidence type="ECO:0000256" key="2">
    <source>
        <dbReference type="PROSITE-ProRule" id="PRU00089"/>
    </source>
</evidence>
<dbReference type="Gene3D" id="1.10.10.10">
    <property type="entry name" value="Winged helix-like DNA-binding domain superfamily/Winged helix DNA-binding domain"/>
    <property type="match status" value="1"/>
</dbReference>
<keyword evidence="6" id="KW-1185">Reference proteome</keyword>
<feature type="DNA-binding region" description="Fork-head" evidence="2">
    <location>
        <begin position="88"/>
        <end position="159"/>
    </location>
</feature>
<feature type="compositionally biased region" description="Polar residues" evidence="3">
    <location>
        <begin position="206"/>
        <end position="223"/>
    </location>
</feature>
<feature type="domain" description="Fork-head" evidence="4">
    <location>
        <begin position="88"/>
        <end position="159"/>
    </location>
</feature>
<evidence type="ECO:0000313" key="6">
    <source>
        <dbReference type="Proteomes" id="UP001497482"/>
    </source>
</evidence>
<dbReference type="Pfam" id="PF00250">
    <property type="entry name" value="Forkhead"/>
    <property type="match status" value="1"/>
</dbReference>
<dbReference type="PROSITE" id="PS50039">
    <property type="entry name" value="FORK_HEAD_3"/>
    <property type="match status" value="1"/>
</dbReference>
<name>A0AAV2L479_KNICA</name>
<gene>
    <name evidence="5" type="ORF">KC01_LOCUS23408</name>
</gene>
<dbReference type="InterPro" id="IPR050998">
    <property type="entry name" value="FOXP"/>
</dbReference>
<sequence length="260" mass="29809">MQMGSMLVSENFTSVSLDQTLDQTLDRTMDQTLDRTLERTLDQHSVSSESEEEPTDGLRTEAMRHHHPLVFSLSSEKEYELYKNTDIRPPFTYATLIRQAIMEAADMQLTLNEIYNWFTGTFAYFRRNAATWKSLLHQKEPIRPSCIRRNQSDPPASEGTNQSLLHQKEPIRPSCIRKNQSEPPASEGTNQSLLHQKEPIRASCIRRNQSEPPASERTNQSLLHQKEPIRASCIRKNQSEPPASEGTNQSLLHQKEPIRA</sequence>
<feature type="compositionally biased region" description="Polar residues" evidence="3">
    <location>
        <begin position="177"/>
        <end position="194"/>
    </location>
</feature>
<evidence type="ECO:0000256" key="3">
    <source>
        <dbReference type="SAM" id="MobiDB-lite"/>
    </source>
</evidence>
<proteinExistence type="predicted"/>
<evidence type="ECO:0000313" key="5">
    <source>
        <dbReference type="EMBL" id="CAL1594444.1"/>
    </source>
</evidence>
<dbReference type="SUPFAM" id="SSF46785">
    <property type="entry name" value="Winged helix' DNA-binding domain"/>
    <property type="match status" value="1"/>
</dbReference>
<dbReference type="EMBL" id="OZ035842">
    <property type="protein sequence ID" value="CAL1594444.1"/>
    <property type="molecule type" value="Genomic_DNA"/>
</dbReference>
<dbReference type="PRINTS" id="PR00053">
    <property type="entry name" value="FORKHEAD"/>
</dbReference>
<evidence type="ECO:0000256" key="1">
    <source>
        <dbReference type="ARBA" id="ARBA00023125"/>
    </source>
</evidence>
<accession>A0AAV2L479</accession>
<dbReference type="SMART" id="SM00339">
    <property type="entry name" value="FH"/>
    <property type="match status" value="1"/>
</dbReference>
<organism evidence="5 6">
    <name type="scientific">Knipowitschia caucasica</name>
    <name type="common">Caucasian dwarf goby</name>
    <name type="synonym">Pomatoschistus caucasicus</name>
    <dbReference type="NCBI Taxonomy" id="637954"/>
    <lineage>
        <taxon>Eukaryota</taxon>
        <taxon>Metazoa</taxon>
        <taxon>Chordata</taxon>
        <taxon>Craniata</taxon>
        <taxon>Vertebrata</taxon>
        <taxon>Euteleostomi</taxon>
        <taxon>Actinopterygii</taxon>
        <taxon>Neopterygii</taxon>
        <taxon>Teleostei</taxon>
        <taxon>Neoteleostei</taxon>
        <taxon>Acanthomorphata</taxon>
        <taxon>Gobiaria</taxon>
        <taxon>Gobiiformes</taxon>
        <taxon>Gobioidei</taxon>
        <taxon>Gobiidae</taxon>
        <taxon>Gobiinae</taxon>
        <taxon>Knipowitschia</taxon>
    </lineage>
</organism>
<dbReference type="GO" id="GO:0000978">
    <property type="term" value="F:RNA polymerase II cis-regulatory region sequence-specific DNA binding"/>
    <property type="evidence" value="ECO:0007669"/>
    <property type="project" value="TreeGrafter"/>
</dbReference>
<dbReference type="PANTHER" id="PTHR45796:SF1">
    <property type="entry name" value="FORKHEAD BOX PROTEIN P2"/>
    <property type="match status" value="1"/>
</dbReference>